<dbReference type="Pfam" id="PF00339">
    <property type="entry name" value="Arrestin_N"/>
    <property type="match status" value="1"/>
</dbReference>
<dbReference type="SUPFAM" id="SSF81296">
    <property type="entry name" value="E set domains"/>
    <property type="match status" value="2"/>
</dbReference>
<dbReference type="PANTHER" id="PTHR11792:SF18">
    <property type="entry name" value="FI20035P1"/>
    <property type="match status" value="1"/>
</dbReference>
<feature type="region of interest" description="Disordered" evidence="3">
    <location>
        <begin position="243"/>
        <end position="295"/>
    </location>
</feature>
<dbReference type="PANTHER" id="PTHR11792">
    <property type="entry name" value="ARRESTIN"/>
    <property type="match status" value="1"/>
</dbReference>
<feature type="compositionally biased region" description="Basic and acidic residues" evidence="3">
    <location>
        <begin position="276"/>
        <end position="291"/>
    </location>
</feature>
<dbReference type="InterPro" id="IPR000698">
    <property type="entry name" value="Arrestin"/>
</dbReference>
<dbReference type="SMART" id="SM01017">
    <property type="entry name" value="Arrestin_C"/>
    <property type="match status" value="1"/>
</dbReference>
<dbReference type="Pfam" id="PF02752">
    <property type="entry name" value="Arrestin_C"/>
    <property type="match status" value="1"/>
</dbReference>
<proteinExistence type="inferred from homology"/>
<sequence>MPGDTDIVEGPKESSSKTENNPDSLSSQRVFKKTSPNNKLTLYLSSRDLVVSAGRIDRLQGVLLVDPDFVNQRKVFGQVTLTFRYGREDEEVMGLKFCNEAVMCLAQLYPPHPAVQTPEGNTPLQEALLKRLGPNAYPFSMEITPLAPPSVQLVPAKEYSGAPIGTSYDVRAYIAEKLDEKLHRRTTVRMGIRVVQRAAAPPSPYIFNPANIGQHLPKQRSKNGHKIPLFACKSVPLTSNIATHNLDEDRKPSSGTDARNVKLNLKNESESSNGRNIEKELSPENECKVEAENNPDSDVMDCLLARSETEQYTKNKSSPEGISGNRTPTHVSFKDQLTNGLDSTECHTSHINESGSNVDEKENIQKQIGFSQDNNKKNQIEKFEPPCGGKRPSLAAFLAQVPPPHAVVEKPFLLSDGRIELEASLDKAIYSHGEEIEITLQVRNLSSKTVKRIKVFVVQHVDVCMFSNGKFKNVVASTTVKDNCPVASGSTVTQTYNLIPTKSSTKNWIALEDSYTKTGTSLASTVTSACDNPQDRNVFAIYVTYYVKVKLIVSLMGGELSLKLPFTLMHTCSEFDPTWTKELESPRAETQEKSTPEEIKPGIGET</sequence>
<evidence type="ECO:0000259" key="4">
    <source>
        <dbReference type="SMART" id="SM01017"/>
    </source>
</evidence>
<dbReference type="EMBL" id="GEZM01086398">
    <property type="protein sequence ID" value="JAV59484.1"/>
    <property type="molecule type" value="Transcribed_RNA"/>
</dbReference>
<dbReference type="GO" id="GO:0002031">
    <property type="term" value="P:G protein-coupled receptor internalization"/>
    <property type="evidence" value="ECO:0007669"/>
    <property type="project" value="TreeGrafter"/>
</dbReference>
<dbReference type="GO" id="GO:0001664">
    <property type="term" value="F:G protein-coupled receptor binding"/>
    <property type="evidence" value="ECO:0007669"/>
    <property type="project" value="TreeGrafter"/>
</dbReference>
<dbReference type="Gene3D" id="2.60.40.840">
    <property type="match status" value="1"/>
</dbReference>
<dbReference type="InterPro" id="IPR014752">
    <property type="entry name" value="Arrestin-like_C"/>
</dbReference>
<feature type="domain" description="Arrestin C-terminal-like" evidence="4">
    <location>
        <begin position="415"/>
        <end position="573"/>
    </location>
</feature>
<dbReference type="PRINTS" id="PR00309">
    <property type="entry name" value="ARRESTIN"/>
</dbReference>
<protein>
    <recommendedName>
        <fullName evidence="4">Arrestin C-terminal-like domain-containing protein</fullName>
    </recommendedName>
</protein>
<evidence type="ECO:0000256" key="2">
    <source>
        <dbReference type="ARBA" id="ARBA00022606"/>
    </source>
</evidence>
<dbReference type="AlphaFoldDB" id="A0A1Y1KDL0"/>
<dbReference type="GO" id="GO:0007165">
    <property type="term" value="P:signal transduction"/>
    <property type="evidence" value="ECO:0007669"/>
    <property type="project" value="InterPro"/>
</dbReference>
<keyword evidence="2" id="KW-0716">Sensory transduction</keyword>
<dbReference type="InterPro" id="IPR014756">
    <property type="entry name" value="Ig_E-set"/>
</dbReference>
<name>A0A1Y1KDL0_PHOPY</name>
<dbReference type="InterPro" id="IPR011022">
    <property type="entry name" value="Arrestin_C-like"/>
</dbReference>
<evidence type="ECO:0000256" key="3">
    <source>
        <dbReference type="SAM" id="MobiDB-lite"/>
    </source>
</evidence>
<reference evidence="5" key="1">
    <citation type="journal article" date="2016" name="Sci. Rep.">
        <title>Molecular characterization of firefly nuptial gifts: a multi-omics approach sheds light on postcopulatory sexual selection.</title>
        <authorList>
            <person name="Al-Wathiqui N."/>
            <person name="Fallon T.R."/>
            <person name="South A."/>
            <person name="Weng J.K."/>
            <person name="Lewis S.M."/>
        </authorList>
    </citation>
    <scope>NUCLEOTIDE SEQUENCE</scope>
</reference>
<dbReference type="EMBL" id="GEZM01086397">
    <property type="protein sequence ID" value="JAV59485.1"/>
    <property type="molecule type" value="Transcribed_RNA"/>
</dbReference>
<evidence type="ECO:0000256" key="1">
    <source>
        <dbReference type="ARBA" id="ARBA00005298"/>
    </source>
</evidence>
<dbReference type="FunFam" id="2.60.40.840:FF:000004">
    <property type="entry name" value="Uncharacterized protein, isoform A"/>
    <property type="match status" value="1"/>
</dbReference>
<evidence type="ECO:0000313" key="5">
    <source>
        <dbReference type="EMBL" id="JAV59484.1"/>
    </source>
</evidence>
<feature type="compositionally biased region" description="Basic and acidic residues" evidence="3">
    <location>
        <begin position="582"/>
        <end position="600"/>
    </location>
</feature>
<dbReference type="InterPro" id="IPR011021">
    <property type="entry name" value="Arrestin-like_N"/>
</dbReference>
<comment type="similarity">
    <text evidence="1">Belongs to the arrestin family.</text>
</comment>
<feature type="region of interest" description="Disordered" evidence="3">
    <location>
        <begin position="582"/>
        <end position="606"/>
    </location>
</feature>
<dbReference type="InterPro" id="IPR014753">
    <property type="entry name" value="Arrestin_N"/>
</dbReference>
<organism evidence="5">
    <name type="scientific">Photinus pyralis</name>
    <name type="common">Common eastern firefly</name>
    <name type="synonym">Lampyris pyralis</name>
    <dbReference type="NCBI Taxonomy" id="7054"/>
    <lineage>
        <taxon>Eukaryota</taxon>
        <taxon>Metazoa</taxon>
        <taxon>Ecdysozoa</taxon>
        <taxon>Arthropoda</taxon>
        <taxon>Hexapoda</taxon>
        <taxon>Insecta</taxon>
        <taxon>Pterygota</taxon>
        <taxon>Neoptera</taxon>
        <taxon>Endopterygota</taxon>
        <taxon>Coleoptera</taxon>
        <taxon>Polyphaga</taxon>
        <taxon>Elateriformia</taxon>
        <taxon>Elateroidea</taxon>
        <taxon>Lampyridae</taxon>
        <taxon>Lampyrinae</taxon>
        <taxon>Photinus</taxon>
    </lineage>
</organism>
<accession>A0A1Y1KDL0</accession>
<feature type="compositionally biased region" description="Polar residues" evidence="3">
    <location>
        <begin position="17"/>
        <end position="31"/>
    </location>
</feature>
<feature type="region of interest" description="Disordered" evidence="3">
    <location>
        <begin position="1"/>
        <end position="31"/>
    </location>
</feature>
<dbReference type="Gene3D" id="2.60.40.640">
    <property type="match status" value="1"/>
</dbReference>
<dbReference type="GO" id="GO:0005737">
    <property type="term" value="C:cytoplasm"/>
    <property type="evidence" value="ECO:0007669"/>
    <property type="project" value="TreeGrafter"/>
</dbReference>